<dbReference type="PANTHER" id="PTHR10627:SF81">
    <property type="entry name" value="(RAPE) HYPOTHETICAL PROTEIN"/>
    <property type="match status" value="1"/>
</dbReference>
<evidence type="ECO:0000256" key="1">
    <source>
        <dbReference type="ARBA" id="ARBA00022737"/>
    </source>
</evidence>
<dbReference type="EMBL" id="LR031877">
    <property type="protein sequence ID" value="VDD47123.1"/>
    <property type="molecule type" value="Genomic_DNA"/>
</dbReference>
<sequence length="210" mass="23580">MYADRLESESESGSRNTVKDRINGGSGDNSTRSRQVTGKRQRQDDKWEHDLFNKDKPQLSSRRVDSRDLRLKLQKRDDGSQSGRGGGSGVRDLREKLSGTMTVQPKNSDPLKSKVEAARPSMKSVATDTETEVTRKASGQATRKKSQQAIRFTFLQLFLESLGLEKYSTAFKVEEVDMDALMHMTDDDLKAMLIPMGPRKKILLALGSKR</sequence>
<dbReference type="Pfam" id="PF00536">
    <property type="entry name" value="SAM_1"/>
    <property type="match status" value="1"/>
</dbReference>
<dbReference type="SMART" id="SM00454">
    <property type="entry name" value="SAM"/>
    <property type="match status" value="1"/>
</dbReference>
<evidence type="ECO:0000313" key="4">
    <source>
        <dbReference type="EMBL" id="VDD47123.1"/>
    </source>
</evidence>
<dbReference type="AlphaFoldDB" id="A0A3P6EQD1"/>
<proteinExistence type="predicted"/>
<dbReference type="PANTHER" id="PTHR10627">
    <property type="entry name" value="SCP160"/>
    <property type="match status" value="1"/>
</dbReference>
<dbReference type="InterPro" id="IPR013761">
    <property type="entry name" value="SAM/pointed_sf"/>
</dbReference>
<feature type="region of interest" description="Disordered" evidence="2">
    <location>
        <begin position="1"/>
        <end position="142"/>
    </location>
</feature>
<organism evidence="4">
    <name type="scientific">Brassica oleracea</name>
    <name type="common">Wild cabbage</name>
    <dbReference type="NCBI Taxonomy" id="3712"/>
    <lineage>
        <taxon>Eukaryota</taxon>
        <taxon>Viridiplantae</taxon>
        <taxon>Streptophyta</taxon>
        <taxon>Embryophyta</taxon>
        <taxon>Tracheophyta</taxon>
        <taxon>Spermatophyta</taxon>
        <taxon>Magnoliopsida</taxon>
        <taxon>eudicotyledons</taxon>
        <taxon>Gunneridae</taxon>
        <taxon>Pentapetalae</taxon>
        <taxon>rosids</taxon>
        <taxon>malvids</taxon>
        <taxon>Brassicales</taxon>
        <taxon>Brassicaceae</taxon>
        <taxon>Brassiceae</taxon>
        <taxon>Brassica</taxon>
    </lineage>
</organism>
<evidence type="ECO:0000256" key="2">
    <source>
        <dbReference type="SAM" id="MobiDB-lite"/>
    </source>
</evidence>
<reference evidence="4" key="1">
    <citation type="submission" date="2018-11" db="EMBL/GenBank/DDBJ databases">
        <authorList>
            <consortium name="Genoscope - CEA"/>
            <person name="William W."/>
        </authorList>
    </citation>
    <scope>NUCLEOTIDE SEQUENCE</scope>
</reference>
<gene>
    <name evidence="4" type="ORF">BOLC5T34670H</name>
</gene>
<dbReference type="PROSITE" id="PS50105">
    <property type="entry name" value="SAM_DOMAIN"/>
    <property type="match status" value="1"/>
</dbReference>
<dbReference type="InterPro" id="IPR001660">
    <property type="entry name" value="SAM"/>
</dbReference>
<feature type="compositionally biased region" description="Polar residues" evidence="2">
    <location>
        <begin position="28"/>
        <end position="38"/>
    </location>
</feature>
<feature type="domain" description="SAM" evidence="3">
    <location>
        <begin position="158"/>
        <end position="197"/>
    </location>
</feature>
<dbReference type="SUPFAM" id="SSF47769">
    <property type="entry name" value="SAM/Pointed domain"/>
    <property type="match status" value="1"/>
</dbReference>
<dbReference type="Gene3D" id="1.10.150.50">
    <property type="entry name" value="Transcription Factor, Ets-1"/>
    <property type="match status" value="1"/>
</dbReference>
<dbReference type="CDD" id="cd09487">
    <property type="entry name" value="SAM_superfamily"/>
    <property type="match status" value="1"/>
</dbReference>
<evidence type="ECO:0000259" key="3">
    <source>
        <dbReference type="PROSITE" id="PS50105"/>
    </source>
</evidence>
<accession>A0A3P6EQD1</accession>
<feature type="compositionally biased region" description="Basic and acidic residues" evidence="2">
    <location>
        <begin position="41"/>
        <end position="79"/>
    </location>
</feature>
<keyword evidence="1" id="KW-0677">Repeat</keyword>
<protein>
    <recommendedName>
        <fullName evidence="3">SAM domain-containing protein</fullName>
    </recommendedName>
</protein>
<name>A0A3P6EQD1_BRAOL</name>